<dbReference type="SUPFAM" id="SSF50978">
    <property type="entry name" value="WD40 repeat-like"/>
    <property type="match status" value="1"/>
</dbReference>
<gene>
    <name evidence="1" type="ORF">ACFPET_08330</name>
</gene>
<reference evidence="2" key="1">
    <citation type="journal article" date="2019" name="Int. J. Syst. Evol. Microbiol.">
        <title>The Global Catalogue of Microorganisms (GCM) 10K type strain sequencing project: providing services to taxonomists for standard genome sequencing and annotation.</title>
        <authorList>
            <consortium name="The Broad Institute Genomics Platform"/>
            <consortium name="The Broad Institute Genome Sequencing Center for Infectious Disease"/>
            <person name="Wu L."/>
            <person name="Ma J."/>
        </authorList>
    </citation>
    <scope>NUCLEOTIDE SEQUENCE [LARGE SCALE GENOMIC DNA]</scope>
    <source>
        <strain evidence="2">IBRC-M 10908</strain>
    </source>
</reference>
<dbReference type="Pfam" id="PF00400">
    <property type="entry name" value="WD40"/>
    <property type="match status" value="1"/>
</dbReference>
<dbReference type="Gene3D" id="2.130.10.10">
    <property type="entry name" value="YVTN repeat-like/Quinoprotein amine dehydrogenase"/>
    <property type="match status" value="1"/>
</dbReference>
<evidence type="ECO:0000313" key="2">
    <source>
        <dbReference type="Proteomes" id="UP001595823"/>
    </source>
</evidence>
<proteinExistence type="predicted"/>
<dbReference type="InterPro" id="IPR036322">
    <property type="entry name" value="WD40_repeat_dom_sf"/>
</dbReference>
<dbReference type="PANTHER" id="PTHR19879">
    <property type="entry name" value="TRANSCRIPTION INITIATION FACTOR TFIID"/>
    <property type="match status" value="1"/>
</dbReference>
<organism evidence="1 2">
    <name type="scientific">Salininema proteolyticum</name>
    <dbReference type="NCBI Taxonomy" id="1607685"/>
    <lineage>
        <taxon>Bacteria</taxon>
        <taxon>Bacillati</taxon>
        <taxon>Actinomycetota</taxon>
        <taxon>Actinomycetes</taxon>
        <taxon>Glycomycetales</taxon>
        <taxon>Glycomycetaceae</taxon>
        <taxon>Salininema</taxon>
    </lineage>
</organism>
<dbReference type="Proteomes" id="UP001595823">
    <property type="component" value="Unassembled WGS sequence"/>
</dbReference>
<dbReference type="EMBL" id="JBHSDK010000012">
    <property type="protein sequence ID" value="MFC4335203.1"/>
    <property type="molecule type" value="Genomic_DNA"/>
</dbReference>
<comment type="caution">
    <text evidence="1">The sequence shown here is derived from an EMBL/GenBank/DDBJ whole genome shotgun (WGS) entry which is preliminary data.</text>
</comment>
<protein>
    <submittedName>
        <fullName evidence="1">WD40 repeat domain-containing protein</fullName>
    </submittedName>
</protein>
<sequence>MAFHPEGSLLVTAHGSSLGKGAVVWNLSDYSEIAVVADNKVGPVSFTHDGSQLLTGGERAHLWNTTTWEEDAELWEDTTGIYEFLAYSVAASPVAPSVVISGGANLDDGFYFWDLNHTPDYSAGTDDLSQLQFSPDGTVLYGIGTYGSLERTVWHGTLASSLGNASMVRDPGAKPYSFYAVDVEGVIQFSISHDGNLLATSGDDGIQLWTVENSKTSTHTTILRKISGDAADLIVFSKSEPLLAGVGGIEGRTSQNDVWVINV</sequence>
<accession>A0ABV8TWQ3</accession>
<dbReference type="PANTHER" id="PTHR19879:SF9">
    <property type="entry name" value="TRANSCRIPTION INITIATION FACTOR TFIID SUBUNIT 5"/>
    <property type="match status" value="1"/>
</dbReference>
<keyword evidence="2" id="KW-1185">Reference proteome</keyword>
<dbReference type="RefSeq" id="WP_380619828.1">
    <property type="nucleotide sequence ID" value="NZ_JBHSDK010000012.1"/>
</dbReference>
<name>A0ABV8TWQ3_9ACTN</name>
<evidence type="ECO:0000313" key="1">
    <source>
        <dbReference type="EMBL" id="MFC4335203.1"/>
    </source>
</evidence>
<dbReference type="InterPro" id="IPR001680">
    <property type="entry name" value="WD40_rpt"/>
</dbReference>
<dbReference type="InterPro" id="IPR015943">
    <property type="entry name" value="WD40/YVTN_repeat-like_dom_sf"/>
</dbReference>